<dbReference type="CDD" id="cd06550">
    <property type="entry name" value="TM_ABC_iron-siderophores_like"/>
    <property type="match status" value="1"/>
</dbReference>
<feature type="transmembrane region" description="Helical" evidence="8">
    <location>
        <begin position="313"/>
        <end position="332"/>
    </location>
</feature>
<evidence type="ECO:0000313" key="10">
    <source>
        <dbReference type="Proteomes" id="UP000886860"/>
    </source>
</evidence>
<feature type="transmembrane region" description="Helical" evidence="8">
    <location>
        <begin position="243"/>
        <end position="269"/>
    </location>
</feature>
<feature type="transmembrane region" description="Helical" evidence="8">
    <location>
        <begin position="197"/>
        <end position="216"/>
    </location>
</feature>
<dbReference type="InterPro" id="IPR000522">
    <property type="entry name" value="ABC_transptr_permease_BtuC"/>
</dbReference>
<name>A0A9D1GJQ5_9FIRM</name>
<evidence type="ECO:0000256" key="4">
    <source>
        <dbReference type="ARBA" id="ARBA00022475"/>
    </source>
</evidence>
<comment type="caution">
    <text evidence="9">The sequence shown here is derived from an EMBL/GenBank/DDBJ whole genome shotgun (WGS) entry which is preliminary data.</text>
</comment>
<dbReference type="EMBL" id="DVKS01000111">
    <property type="protein sequence ID" value="HIT41752.1"/>
    <property type="molecule type" value="Genomic_DNA"/>
</dbReference>
<dbReference type="Gene3D" id="1.10.3470.10">
    <property type="entry name" value="ABC transporter involved in vitamin B12 uptake, BtuC"/>
    <property type="match status" value="1"/>
</dbReference>
<dbReference type="AlphaFoldDB" id="A0A9D1GJQ5"/>
<dbReference type="Pfam" id="PF01032">
    <property type="entry name" value="FecCD"/>
    <property type="match status" value="1"/>
</dbReference>
<evidence type="ECO:0000256" key="7">
    <source>
        <dbReference type="ARBA" id="ARBA00023136"/>
    </source>
</evidence>
<evidence type="ECO:0000313" key="9">
    <source>
        <dbReference type="EMBL" id="HIT41752.1"/>
    </source>
</evidence>
<organism evidence="9 10">
    <name type="scientific">Candidatus Caccovicinus merdipullorum</name>
    <dbReference type="NCBI Taxonomy" id="2840724"/>
    <lineage>
        <taxon>Bacteria</taxon>
        <taxon>Bacillati</taxon>
        <taxon>Bacillota</taxon>
        <taxon>Clostridia</taxon>
        <taxon>Eubacteriales</taxon>
        <taxon>Candidatus Caccovicinus</taxon>
    </lineage>
</organism>
<feature type="transmembrane region" description="Helical" evidence="8">
    <location>
        <begin position="9"/>
        <end position="28"/>
    </location>
</feature>
<evidence type="ECO:0000256" key="3">
    <source>
        <dbReference type="ARBA" id="ARBA00022448"/>
    </source>
</evidence>
<comment type="subcellular location">
    <subcellularLocation>
        <location evidence="1">Cell membrane</location>
        <topology evidence="1">Multi-pass membrane protein</topology>
    </subcellularLocation>
</comment>
<feature type="transmembrane region" description="Helical" evidence="8">
    <location>
        <begin position="93"/>
        <end position="112"/>
    </location>
</feature>
<feature type="transmembrane region" description="Helical" evidence="8">
    <location>
        <begin position="61"/>
        <end position="81"/>
    </location>
</feature>
<evidence type="ECO:0000256" key="6">
    <source>
        <dbReference type="ARBA" id="ARBA00022989"/>
    </source>
</evidence>
<feature type="transmembrane region" description="Helical" evidence="8">
    <location>
        <begin position="154"/>
        <end position="177"/>
    </location>
</feature>
<keyword evidence="5 8" id="KW-0812">Transmembrane</keyword>
<dbReference type="PANTHER" id="PTHR30472">
    <property type="entry name" value="FERRIC ENTEROBACTIN TRANSPORT SYSTEM PERMEASE PROTEIN"/>
    <property type="match status" value="1"/>
</dbReference>
<dbReference type="GO" id="GO:0022857">
    <property type="term" value="F:transmembrane transporter activity"/>
    <property type="evidence" value="ECO:0007669"/>
    <property type="project" value="InterPro"/>
</dbReference>
<dbReference type="SUPFAM" id="SSF81345">
    <property type="entry name" value="ABC transporter involved in vitamin B12 uptake, BtuC"/>
    <property type="match status" value="1"/>
</dbReference>
<accession>A0A9D1GJQ5</accession>
<reference evidence="9" key="1">
    <citation type="submission" date="2020-10" db="EMBL/GenBank/DDBJ databases">
        <authorList>
            <person name="Gilroy R."/>
        </authorList>
    </citation>
    <scope>NUCLEOTIDE SEQUENCE</scope>
    <source>
        <strain evidence="9">CHK123-3438</strain>
    </source>
</reference>
<keyword evidence="6 8" id="KW-1133">Transmembrane helix</keyword>
<keyword evidence="7 8" id="KW-0472">Membrane</keyword>
<evidence type="ECO:0000256" key="8">
    <source>
        <dbReference type="SAM" id="Phobius"/>
    </source>
</evidence>
<feature type="transmembrane region" description="Helical" evidence="8">
    <location>
        <begin position="118"/>
        <end position="142"/>
    </location>
</feature>
<evidence type="ECO:0000256" key="1">
    <source>
        <dbReference type="ARBA" id="ARBA00004651"/>
    </source>
</evidence>
<feature type="transmembrane region" description="Helical" evidence="8">
    <location>
        <begin position="284"/>
        <end position="304"/>
    </location>
</feature>
<dbReference type="FunFam" id="1.10.3470.10:FF:000001">
    <property type="entry name" value="Vitamin B12 ABC transporter permease BtuC"/>
    <property type="match status" value="1"/>
</dbReference>
<protein>
    <submittedName>
        <fullName evidence="9">Iron ABC transporter permease</fullName>
    </submittedName>
</protein>
<dbReference type="PANTHER" id="PTHR30472:SF64">
    <property type="entry name" value="IRON(3+)-HYDROXAMATE IMPORT SYSTEM PERMEASE PROTEIN FHUG"/>
    <property type="match status" value="1"/>
</dbReference>
<sequence length="336" mass="36489">MRKEKNRRFAILITVMILLLILLCFFSMNTGFTDLSPSDVLRIFFGHGTPEETLVLFDFRLVRIVLAMLVGAGLSVSGTVFQTISKNDLASPDLLGVSAGAGIAVMLYTFLTPETQRTGIFVLPFVSLLGALITAFLIYFLAHQKGQAISPLRMVLIGISVTSGINAADMILAVRLTPEKYHLVNTWMIGSVYGNNWKHVLALLPWVLVIIPFLIYRSRELNLLRLSEGVAIGLGSPLKRSRFLFLMLAVALAAACVSVGGAIGFVGLICPHLSRKLVGPNHQYSIPVAAFTGAILLLAADWAARMVIAPDEMILGIVVSLIGAPYFLYILLTSKS</sequence>
<dbReference type="Proteomes" id="UP000886860">
    <property type="component" value="Unassembled WGS sequence"/>
</dbReference>
<dbReference type="GO" id="GO:0033214">
    <property type="term" value="P:siderophore-iron import into cell"/>
    <property type="evidence" value="ECO:0007669"/>
    <property type="project" value="TreeGrafter"/>
</dbReference>
<evidence type="ECO:0000256" key="5">
    <source>
        <dbReference type="ARBA" id="ARBA00022692"/>
    </source>
</evidence>
<reference evidence="9" key="2">
    <citation type="journal article" date="2021" name="PeerJ">
        <title>Extensive microbial diversity within the chicken gut microbiome revealed by metagenomics and culture.</title>
        <authorList>
            <person name="Gilroy R."/>
            <person name="Ravi A."/>
            <person name="Getino M."/>
            <person name="Pursley I."/>
            <person name="Horton D.L."/>
            <person name="Alikhan N.F."/>
            <person name="Baker D."/>
            <person name="Gharbi K."/>
            <person name="Hall N."/>
            <person name="Watson M."/>
            <person name="Adriaenssens E.M."/>
            <person name="Foster-Nyarko E."/>
            <person name="Jarju S."/>
            <person name="Secka A."/>
            <person name="Antonio M."/>
            <person name="Oren A."/>
            <person name="Chaudhuri R.R."/>
            <person name="La Ragione R."/>
            <person name="Hildebrand F."/>
            <person name="Pallen M.J."/>
        </authorList>
    </citation>
    <scope>NUCLEOTIDE SEQUENCE</scope>
    <source>
        <strain evidence="9">CHK123-3438</strain>
    </source>
</reference>
<keyword evidence="4" id="KW-1003">Cell membrane</keyword>
<proteinExistence type="inferred from homology"/>
<evidence type="ECO:0000256" key="2">
    <source>
        <dbReference type="ARBA" id="ARBA00007935"/>
    </source>
</evidence>
<comment type="similarity">
    <text evidence="2">Belongs to the binding-protein-dependent transport system permease family. FecCD subfamily.</text>
</comment>
<dbReference type="GO" id="GO:0005886">
    <property type="term" value="C:plasma membrane"/>
    <property type="evidence" value="ECO:0007669"/>
    <property type="project" value="UniProtKB-SubCell"/>
</dbReference>
<dbReference type="InterPro" id="IPR037294">
    <property type="entry name" value="ABC_BtuC-like"/>
</dbReference>
<keyword evidence="3" id="KW-0813">Transport</keyword>
<gene>
    <name evidence="9" type="ORF">IAB60_06600</name>
</gene>